<dbReference type="EMBL" id="AFOY02000010">
    <property type="protein sequence ID" value="EXF94569.1"/>
    <property type="molecule type" value="Genomic_DNA"/>
</dbReference>
<gene>
    <name evidence="1" type="ORF">HK44_001025</name>
</gene>
<dbReference type="Proteomes" id="UP000022611">
    <property type="component" value="Unassembled WGS sequence"/>
</dbReference>
<name>A0A010S114_PSEFL</name>
<dbReference type="Pfam" id="PF19619">
    <property type="entry name" value="DUF6124"/>
    <property type="match status" value="1"/>
</dbReference>
<evidence type="ECO:0000313" key="1">
    <source>
        <dbReference type="EMBL" id="EXF94569.1"/>
    </source>
</evidence>
<sequence length="99" mass="10613">MKKITPNPPETAAVSDPTTHVFTIAPNIDTETLLIHASETLASLNAMTTDLAFELEGSRRHVALAVQQLVVLSELLVNRALEHFDTPDAASGVSSAVRH</sequence>
<dbReference type="OrthoDB" id="6989191at2"/>
<reference evidence="1 2" key="1">
    <citation type="journal article" date="2011" name="J. Bacteriol.">
        <title>Draft genome sequence of the polycyclic aromatic hydrocarbon-degrading, genetically engineered bioluminescent bioreporter Pseudomonas fluorescens HK44.</title>
        <authorList>
            <person name="Chauhan A."/>
            <person name="Layton A.C."/>
            <person name="Williams D.E."/>
            <person name="Smartt A.E."/>
            <person name="Ripp S."/>
            <person name="Karpinets T.V."/>
            <person name="Brown S.D."/>
            <person name="Sayler G.S."/>
        </authorList>
    </citation>
    <scope>NUCLEOTIDE SEQUENCE [LARGE SCALE GENOMIC DNA]</scope>
    <source>
        <strain evidence="1 2">HK44</strain>
    </source>
</reference>
<dbReference type="HOGENOM" id="CLU_135627_4_2_6"/>
<proteinExistence type="predicted"/>
<accession>A0A010S114</accession>
<organism evidence="1 2">
    <name type="scientific">Pseudomonas fluorescens HK44</name>
    <dbReference type="NCBI Taxonomy" id="1042209"/>
    <lineage>
        <taxon>Bacteria</taxon>
        <taxon>Pseudomonadati</taxon>
        <taxon>Pseudomonadota</taxon>
        <taxon>Gammaproteobacteria</taxon>
        <taxon>Pseudomonadales</taxon>
        <taxon>Pseudomonadaceae</taxon>
        <taxon>Pseudomonas</taxon>
    </lineage>
</organism>
<dbReference type="AlphaFoldDB" id="A0A010S114"/>
<evidence type="ECO:0008006" key="3">
    <source>
        <dbReference type="Google" id="ProtNLM"/>
    </source>
</evidence>
<dbReference type="RefSeq" id="WP_019692701.1">
    <property type="nucleotide sequence ID" value="NZ_AFOY02000010.1"/>
</dbReference>
<protein>
    <recommendedName>
        <fullName evidence="3">DUF3077 domain-containing protein</fullName>
    </recommendedName>
</protein>
<comment type="caution">
    <text evidence="1">The sequence shown here is derived from an EMBL/GenBank/DDBJ whole genome shotgun (WGS) entry which is preliminary data.</text>
</comment>
<evidence type="ECO:0000313" key="2">
    <source>
        <dbReference type="Proteomes" id="UP000022611"/>
    </source>
</evidence>
<dbReference type="PATRIC" id="fig|1042209.11.peg.2547"/>